<keyword evidence="1" id="KW-1133">Transmembrane helix</keyword>
<keyword evidence="3" id="KW-1185">Reference proteome</keyword>
<keyword evidence="1" id="KW-0812">Transmembrane</keyword>
<evidence type="ECO:0000256" key="1">
    <source>
        <dbReference type="SAM" id="Phobius"/>
    </source>
</evidence>
<comment type="caution">
    <text evidence="2">The sequence shown here is derived from an EMBL/GenBank/DDBJ whole genome shotgun (WGS) entry which is preliminary data.</text>
</comment>
<proteinExistence type="predicted"/>
<reference evidence="2 3" key="1">
    <citation type="submission" date="2020-05" db="EMBL/GenBank/DDBJ databases">
        <title>Aquincola sp. isolate from soil.</title>
        <authorList>
            <person name="Han J."/>
            <person name="Kim D.-U."/>
        </authorList>
    </citation>
    <scope>NUCLEOTIDE SEQUENCE [LARGE SCALE GENOMIC DNA]</scope>
    <source>
        <strain evidence="2 3">S2</strain>
    </source>
</reference>
<dbReference type="Proteomes" id="UP000737171">
    <property type="component" value="Unassembled WGS sequence"/>
</dbReference>
<evidence type="ECO:0000313" key="3">
    <source>
        <dbReference type="Proteomes" id="UP000737171"/>
    </source>
</evidence>
<accession>A0ABX2ETS0</accession>
<name>A0ABX2ETS0_9BURK</name>
<feature type="transmembrane region" description="Helical" evidence="1">
    <location>
        <begin position="98"/>
        <end position="118"/>
    </location>
</feature>
<organism evidence="2 3">
    <name type="scientific">Pseudaquabacterium terrae</name>
    <dbReference type="NCBI Taxonomy" id="2732868"/>
    <lineage>
        <taxon>Bacteria</taxon>
        <taxon>Pseudomonadati</taxon>
        <taxon>Pseudomonadota</taxon>
        <taxon>Betaproteobacteria</taxon>
        <taxon>Burkholderiales</taxon>
        <taxon>Sphaerotilaceae</taxon>
        <taxon>Pseudaquabacterium</taxon>
    </lineage>
</organism>
<feature type="transmembrane region" description="Helical" evidence="1">
    <location>
        <begin position="60"/>
        <end position="77"/>
    </location>
</feature>
<keyword evidence="1" id="KW-0472">Membrane</keyword>
<feature type="transmembrane region" description="Helical" evidence="1">
    <location>
        <begin position="12"/>
        <end position="40"/>
    </location>
</feature>
<sequence>MVSSESGARLPWWTLVATAAGGVLTYCGVGILLIGFRFLPDLMSLAEDPAPFFAGNDPEVLAPFVLLLIPGVLGAIGTRHMLRMAIEGVRSGESSKMIARAIGAFLFSALLLVIAALFTSGRVQR</sequence>
<gene>
    <name evidence="2" type="ORF">HLB44_34515</name>
</gene>
<evidence type="ECO:0000313" key="2">
    <source>
        <dbReference type="EMBL" id="NRF72110.1"/>
    </source>
</evidence>
<dbReference type="EMBL" id="JABRWJ010000018">
    <property type="protein sequence ID" value="NRF72110.1"/>
    <property type="molecule type" value="Genomic_DNA"/>
</dbReference>
<protein>
    <submittedName>
        <fullName evidence="2">Uncharacterized protein</fullName>
    </submittedName>
</protein>
<dbReference type="RefSeq" id="WP_173134728.1">
    <property type="nucleotide sequence ID" value="NZ_JABRWJ010000018.1"/>
</dbReference>